<keyword evidence="3" id="KW-1185">Reference proteome</keyword>
<dbReference type="EMBL" id="UYYF01004977">
    <property type="protein sequence ID" value="VDN07784.1"/>
    <property type="molecule type" value="Genomic_DNA"/>
</dbReference>
<dbReference type="AlphaFoldDB" id="A0A0N5DAC7"/>
<evidence type="ECO:0000313" key="2">
    <source>
        <dbReference type="EMBL" id="VDN07784.1"/>
    </source>
</evidence>
<feature type="transmembrane region" description="Helical" evidence="1">
    <location>
        <begin position="108"/>
        <end position="133"/>
    </location>
</feature>
<organism evidence="4">
    <name type="scientific">Thelazia callipaeda</name>
    <name type="common">Oriental eyeworm</name>
    <name type="synonym">Parasitic nematode</name>
    <dbReference type="NCBI Taxonomy" id="103827"/>
    <lineage>
        <taxon>Eukaryota</taxon>
        <taxon>Metazoa</taxon>
        <taxon>Ecdysozoa</taxon>
        <taxon>Nematoda</taxon>
        <taxon>Chromadorea</taxon>
        <taxon>Rhabditida</taxon>
        <taxon>Spirurina</taxon>
        <taxon>Spiruromorpha</taxon>
        <taxon>Thelazioidea</taxon>
        <taxon>Thelaziidae</taxon>
        <taxon>Thelazia</taxon>
    </lineage>
</organism>
<keyword evidence="1" id="KW-0472">Membrane</keyword>
<dbReference type="OMA" id="YRDIGCC"/>
<keyword evidence="1" id="KW-0812">Transmembrane</keyword>
<evidence type="ECO:0000313" key="4">
    <source>
        <dbReference type="WBParaSite" id="TCLT_0001011801-mRNA-1"/>
    </source>
</evidence>
<reference evidence="4" key="1">
    <citation type="submission" date="2017-02" db="UniProtKB">
        <authorList>
            <consortium name="WormBaseParasite"/>
        </authorList>
    </citation>
    <scope>IDENTIFICATION</scope>
</reference>
<dbReference type="WBParaSite" id="TCLT_0001011801-mRNA-1">
    <property type="protein sequence ID" value="TCLT_0001011801-mRNA-1"/>
    <property type="gene ID" value="TCLT_0001011801"/>
</dbReference>
<evidence type="ECO:0000313" key="3">
    <source>
        <dbReference type="Proteomes" id="UP000276776"/>
    </source>
</evidence>
<sequence>MAQAPPSPWSRWDAPGYQYVSNQTEAPYAIHHDTGFEDPSSQTSSAVLPRLGASRLIEQRRFPDDEDFVECVYGVEKSVVRYIERCLAKDGCCETTCCKNRWEEGYNWAVALLIIFCVLVILALFITLFCWLYNRAKDKHQKRLINESMGGLSPAISKANMAAVENRNESGYYPFVGGPYQY</sequence>
<dbReference type="OrthoDB" id="5771022at2759"/>
<accession>A0A0N5DAC7</accession>
<protein>
    <submittedName>
        <fullName evidence="4">CX domain-containing protein</fullName>
    </submittedName>
</protein>
<name>A0A0N5DAC7_THECL</name>
<dbReference type="Proteomes" id="UP000276776">
    <property type="component" value="Unassembled WGS sequence"/>
</dbReference>
<keyword evidence="1" id="KW-1133">Transmembrane helix</keyword>
<evidence type="ECO:0000256" key="1">
    <source>
        <dbReference type="SAM" id="Phobius"/>
    </source>
</evidence>
<proteinExistence type="predicted"/>
<gene>
    <name evidence="2" type="ORF">TCLT_LOCUS10107</name>
</gene>
<reference evidence="2 3" key="2">
    <citation type="submission" date="2018-11" db="EMBL/GenBank/DDBJ databases">
        <authorList>
            <consortium name="Pathogen Informatics"/>
        </authorList>
    </citation>
    <scope>NUCLEOTIDE SEQUENCE [LARGE SCALE GENOMIC DNA]</scope>
</reference>